<evidence type="ECO:0000313" key="3">
    <source>
        <dbReference type="Proteomes" id="UP001501822"/>
    </source>
</evidence>
<dbReference type="SUPFAM" id="SSF51445">
    <property type="entry name" value="(Trans)glycosidases"/>
    <property type="match status" value="1"/>
</dbReference>
<dbReference type="InterPro" id="IPR013797">
    <property type="entry name" value="Maltooligo_trehalose_synth_4"/>
</dbReference>
<evidence type="ECO:0000259" key="1">
    <source>
        <dbReference type="SMART" id="SM00642"/>
    </source>
</evidence>
<dbReference type="Gene3D" id="1.10.10.470">
    <property type="entry name" value="Maltooligosyl trehalose synthase, domain 4"/>
    <property type="match status" value="1"/>
</dbReference>
<dbReference type="SMART" id="SM00642">
    <property type="entry name" value="Aamy"/>
    <property type="match status" value="1"/>
</dbReference>
<dbReference type="EMBL" id="BAAABM010000016">
    <property type="protein sequence ID" value="GAA0330462.1"/>
    <property type="molecule type" value="Genomic_DNA"/>
</dbReference>
<dbReference type="InterPro" id="IPR017853">
    <property type="entry name" value="GH"/>
</dbReference>
<proteinExistence type="predicted"/>
<name>A0ABP3G148_9ACTN</name>
<reference evidence="3" key="1">
    <citation type="journal article" date="2019" name="Int. J. Syst. Evol. Microbiol.">
        <title>The Global Catalogue of Microorganisms (GCM) 10K type strain sequencing project: providing services to taxonomists for standard genome sequencing and annotation.</title>
        <authorList>
            <consortium name="The Broad Institute Genomics Platform"/>
            <consortium name="The Broad Institute Genome Sequencing Center for Infectious Disease"/>
            <person name="Wu L."/>
            <person name="Ma J."/>
        </authorList>
    </citation>
    <scope>NUCLEOTIDE SEQUENCE [LARGE SCALE GENOMIC DNA]</scope>
    <source>
        <strain evidence="3">JCM 3146</strain>
    </source>
</reference>
<dbReference type="NCBIfam" id="TIGR02401">
    <property type="entry name" value="trehalose_TreY"/>
    <property type="match status" value="1"/>
</dbReference>
<gene>
    <name evidence="2" type="primary">treY</name>
    <name evidence="2" type="ORF">GCM10010151_20350</name>
</gene>
<feature type="domain" description="Glycosyl hydrolase family 13 catalytic" evidence="1">
    <location>
        <begin position="5"/>
        <end position="645"/>
    </location>
</feature>
<keyword evidence="3" id="KW-1185">Reference proteome</keyword>
<dbReference type="PANTHER" id="PTHR10357">
    <property type="entry name" value="ALPHA-AMYLASE FAMILY MEMBER"/>
    <property type="match status" value="1"/>
</dbReference>
<dbReference type="PANTHER" id="PTHR10357:SF216">
    <property type="entry name" value="MALTOOLIGOSYL TREHALOSE SYNTHASE-RELATED"/>
    <property type="match status" value="1"/>
</dbReference>
<comment type="caution">
    <text evidence="2">The sequence shown here is derived from an EMBL/GenBank/DDBJ whole genome shotgun (WGS) entry which is preliminary data.</text>
</comment>
<dbReference type="InterPro" id="IPR006047">
    <property type="entry name" value="GH13_cat_dom"/>
</dbReference>
<sequence length="757" mass="83593">MSRRPTGTYRLQLRRGFGFAEAGELAGYLAALGVSHVYLSPILQATPGSAHGYDVVDHARISDDLGGEEGFRAMAARMREHGLSIIVDVVPNHMAIPAPESLNRQFWDVMRRGADSPYARWFDIDWSQGVVVVPVLGSPDDEPRPDGDVLRYHDHVFPREGRYRPAYWREPALNYRRFFDISSLIGLRVEDPEVFDATHAVLLRLVDQGLIDGLRIDHPDGLADPRGYLRRLERPRGWVVVEKILTGDEPLPGDWPCAGTTGYDALGMVGGLFVDPAGEKPLTEAYSALTGGPADFTEVERVARRFAAERILVPEVRRLTALLTRILPEEDPGALREVLVELLVAMPVYRAYLVPGEEPPAQALEIVAQAAAEARAVLPDGDLLDKVVPLVLGLGGRDETRDEFVVRFQQTSAPMTAKGVEDTAFYRWSRLAALNEVGGDPARFAVAPEDFHAYCARIAADWPRTMTTLSTHDTKRQEDVRARLAVLSELPDEWVAAVGRWRSRAPESPLEPDLDYLMWQTIAGAWPLPPDRLREYLTKAMREAKTRTSWTDGDPAYEEAVLAHADAVLSDPTLTADVERFVQRITPYARVNSLGQKLVQLAMPGVPDVYQGCELTGLSLVDPDNRRPVDYAHRRELLADLDAGTTPADLDGEKLLVTSRLLRMREQHPEWFDGPYDPVAATGSAAAHAVAFRRGGVVIVATRLPAGLERRGGWADTHLDLPGGPWHDVLTDQSYPSGLELSGVLRLLPVAVLIEAA</sequence>
<dbReference type="Gene3D" id="1.10.150.200">
    <property type="entry name" value="Maltooligosyl trehalose synthase, domain 3"/>
    <property type="match status" value="1"/>
</dbReference>
<accession>A0ABP3G148</accession>
<dbReference type="Pfam" id="PF00128">
    <property type="entry name" value="Alpha-amylase"/>
    <property type="match status" value="1"/>
</dbReference>
<dbReference type="CDD" id="cd11336">
    <property type="entry name" value="AmyAc_MTSase"/>
    <property type="match status" value="1"/>
</dbReference>
<dbReference type="InterPro" id="IPR012767">
    <property type="entry name" value="Trehalose_TreY"/>
</dbReference>
<evidence type="ECO:0000313" key="2">
    <source>
        <dbReference type="EMBL" id="GAA0330462.1"/>
    </source>
</evidence>
<dbReference type="Gene3D" id="3.20.20.80">
    <property type="entry name" value="Glycosidases"/>
    <property type="match status" value="1"/>
</dbReference>
<dbReference type="Proteomes" id="UP001501822">
    <property type="component" value="Unassembled WGS sequence"/>
</dbReference>
<organism evidence="2 3">
    <name type="scientific">Actinoallomurus spadix</name>
    <dbReference type="NCBI Taxonomy" id="79912"/>
    <lineage>
        <taxon>Bacteria</taxon>
        <taxon>Bacillati</taxon>
        <taxon>Actinomycetota</taxon>
        <taxon>Actinomycetes</taxon>
        <taxon>Streptosporangiales</taxon>
        <taxon>Thermomonosporaceae</taxon>
        <taxon>Actinoallomurus</taxon>
    </lineage>
</organism>
<dbReference type="Gene3D" id="3.30.1590.10">
    <property type="entry name" value="Maltooligosyl trehalose synthase, domain 2"/>
    <property type="match status" value="1"/>
</dbReference>
<dbReference type="RefSeq" id="WP_252805672.1">
    <property type="nucleotide sequence ID" value="NZ_BAAABM010000016.1"/>
</dbReference>
<protein>
    <submittedName>
        <fullName evidence="2">Malto-oligosyltrehalose synthase</fullName>
    </submittedName>
</protein>